<accession>A0A4E0QJV8</accession>
<gene>
    <name evidence="3" type="ORF">PN36_33205</name>
</gene>
<dbReference type="EMBL" id="JSZA02000329">
    <property type="protein sequence ID" value="TGN99827.1"/>
    <property type="molecule type" value="Genomic_DNA"/>
</dbReference>
<evidence type="ECO:0000313" key="4">
    <source>
        <dbReference type="Proteomes" id="UP000030428"/>
    </source>
</evidence>
<reference evidence="3 4" key="1">
    <citation type="journal article" date="2016" name="Front. Microbiol.">
        <title>Single-Cell (Meta-)Genomics of a Dimorphic Candidatus Thiomargarita nelsonii Reveals Genomic Plasticity.</title>
        <authorList>
            <person name="Flood B.E."/>
            <person name="Fliss P."/>
            <person name="Jones D.S."/>
            <person name="Dick G.J."/>
            <person name="Jain S."/>
            <person name="Kaster A.K."/>
            <person name="Winkel M."/>
            <person name="Mussmann M."/>
            <person name="Bailey J."/>
        </authorList>
    </citation>
    <scope>NUCLEOTIDE SEQUENCE [LARGE SCALE GENOMIC DNA]</scope>
    <source>
        <strain evidence="3">Hydrate Ridge</strain>
    </source>
</reference>
<dbReference type="InterPro" id="IPR038081">
    <property type="entry name" value="CalX-like_sf"/>
</dbReference>
<protein>
    <recommendedName>
        <fullName evidence="2">Leucine-rich repeat-containing N-terminal plant-type domain-containing protein</fullName>
    </recommendedName>
</protein>
<dbReference type="InterPro" id="IPR013210">
    <property type="entry name" value="LRR_N_plant-typ"/>
</dbReference>
<dbReference type="Gene3D" id="2.60.40.2030">
    <property type="match status" value="1"/>
</dbReference>
<feature type="non-terminal residue" evidence="3">
    <location>
        <position position="1"/>
    </location>
</feature>
<evidence type="ECO:0000256" key="1">
    <source>
        <dbReference type="ARBA" id="ARBA00022729"/>
    </source>
</evidence>
<dbReference type="InterPro" id="IPR032675">
    <property type="entry name" value="LRR_dom_sf"/>
</dbReference>
<dbReference type="SUPFAM" id="SSF141072">
    <property type="entry name" value="CalX-like"/>
    <property type="match status" value="1"/>
</dbReference>
<sequence length="212" mass="23547">TFPVNITDDSQQENDENFIVSLGNLTGGAQFGEPDTAVVTITDNDSAFSCNKVTGISKKECQALVALYDSTDGDKWDEKSGWKMTNTPCNWYGVACKKGSIEKIELSSNKLKGTISAKFFKLKKLEILDLSDNEIDASIFKKVKKFKKLITLLLNNCKLSGKLPNSLMKLKKLTGLDLNDNCLKTKVSKKLKNWLNELNPGWDDTQTNCPPL</sequence>
<dbReference type="Pfam" id="PF00560">
    <property type="entry name" value="LRR_1"/>
    <property type="match status" value="1"/>
</dbReference>
<evidence type="ECO:0000259" key="2">
    <source>
        <dbReference type="Pfam" id="PF08263"/>
    </source>
</evidence>
<keyword evidence="1" id="KW-0732">Signal</keyword>
<proteinExistence type="predicted"/>
<dbReference type="PANTHER" id="PTHR48060:SF21">
    <property type="entry name" value="L DOMAIN-LIKE PROTEIN"/>
    <property type="match status" value="1"/>
</dbReference>
<dbReference type="InterPro" id="IPR053211">
    <property type="entry name" value="DNA_repair-toleration"/>
</dbReference>
<dbReference type="AlphaFoldDB" id="A0A4E0QJV8"/>
<dbReference type="SUPFAM" id="SSF52058">
    <property type="entry name" value="L domain-like"/>
    <property type="match status" value="1"/>
</dbReference>
<comment type="caution">
    <text evidence="3">The sequence shown here is derived from an EMBL/GenBank/DDBJ whole genome shotgun (WGS) entry which is preliminary data.</text>
</comment>
<name>A0A4E0QJV8_9GAMM</name>
<evidence type="ECO:0000313" key="3">
    <source>
        <dbReference type="EMBL" id="TGN99827.1"/>
    </source>
</evidence>
<dbReference type="Gene3D" id="3.80.10.10">
    <property type="entry name" value="Ribonuclease Inhibitor"/>
    <property type="match status" value="1"/>
</dbReference>
<keyword evidence="4" id="KW-1185">Reference proteome</keyword>
<feature type="domain" description="Leucine-rich repeat-containing N-terminal plant-type" evidence="2">
    <location>
        <begin position="59"/>
        <end position="96"/>
    </location>
</feature>
<dbReference type="Pfam" id="PF08263">
    <property type="entry name" value="LRRNT_2"/>
    <property type="match status" value="1"/>
</dbReference>
<dbReference type="PRINTS" id="PR00019">
    <property type="entry name" value="LEURICHRPT"/>
</dbReference>
<organism evidence="3 4">
    <name type="scientific">Candidatus Thiomargarita nelsonii</name>
    <dbReference type="NCBI Taxonomy" id="1003181"/>
    <lineage>
        <taxon>Bacteria</taxon>
        <taxon>Pseudomonadati</taxon>
        <taxon>Pseudomonadota</taxon>
        <taxon>Gammaproteobacteria</taxon>
        <taxon>Thiotrichales</taxon>
        <taxon>Thiotrichaceae</taxon>
        <taxon>Thiomargarita</taxon>
    </lineage>
</organism>
<dbReference type="Proteomes" id="UP000030428">
    <property type="component" value="Unassembled WGS sequence"/>
</dbReference>
<dbReference type="GO" id="GO:0030313">
    <property type="term" value="C:cell envelope"/>
    <property type="evidence" value="ECO:0007669"/>
    <property type="project" value="UniProtKB-SubCell"/>
</dbReference>
<dbReference type="InterPro" id="IPR001611">
    <property type="entry name" value="Leu-rich_rpt"/>
</dbReference>
<dbReference type="PANTHER" id="PTHR48060">
    <property type="entry name" value="DNA DAMAGE-REPAIR/TOLERATION PROTEIN DRT100"/>
    <property type="match status" value="1"/>
</dbReference>